<organism evidence="1">
    <name type="scientific">viral metagenome</name>
    <dbReference type="NCBI Taxonomy" id="1070528"/>
    <lineage>
        <taxon>unclassified sequences</taxon>
        <taxon>metagenomes</taxon>
        <taxon>organismal metagenomes</taxon>
    </lineage>
</organism>
<evidence type="ECO:0000313" key="1">
    <source>
        <dbReference type="EMBL" id="QHT08632.1"/>
    </source>
</evidence>
<name>A0A6C0CWT9_9ZZZZ</name>
<reference evidence="1" key="1">
    <citation type="journal article" date="2020" name="Nature">
        <title>Giant virus diversity and host interactions through global metagenomics.</title>
        <authorList>
            <person name="Schulz F."/>
            <person name="Roux S."/>
            <person name="Paez-Espino D."/>
            <person name="Jungbluth S."/>
            <person name="Walsh D.A."/>
            <person name="Denef V.J."/>
            <person name="McMahon K.D."/>
            <person name="Konstantinidis K.T."/>
            <person name="Eloe-Fadrosh E.A."/>
            <person name="Kyrpides N.C."/>
            <person name="Woyke T."/>
        </authorList>
    </citation>
    <scope>NUCLEOTIDE SEQUENCE</scope>
    <source>
        <strain evidence="1">GVMAG-M-3300023109-53</strain>
    </source>
</reference>
<accession>A0A6C0CWT9</accession>
<protein>
    <submittedName>
        <fullName evidence="1">Uncharacterized protein</fullName>
    </submittedName>
</protein>
<proteinExistence type="predicted"/>
<sequence length="230" mass="27998">MQNLEFINDLTPYMLNNKNISKFPAYFINKQEIKTNNKKNIPVKDINIFYPSQVDQLFWCFYIILSGKHDYDIIPNYFTKEKEIKYEWIEKFRNHKDIFKRIKISRNNIEDELANKKQISMNCIKALCHLFQINIFYIDNKKYYEIIIDENKDYYVIEKIEQNYGLKQNITMEKINYFKEHFWKMENLDKPLKAVSSYKSDELKSICKKLNIECAKLTKPQMYEKILNIL</sequence>
<dbReference type="AlphaFoldDB" id="A0A6C0CWT9"/>
<dbReference type="EMBL" id="MN739499">
    <property type="protein sequence ID" value="QHT08632.1"/>
    <property type="molecule type" value="Genomic_DNA"/>
</dbReference>